<dbReference type="FunFam" id="3.40.50.300:FF:000032">
    <property type="entry name" value="Export ABC transporter ATP-binding protein"/>
    <property type="match status" value="1"/>
</dbReference>
<dbReference type="InterPro" id="IPR017911">
    <property type="entry name" value="MacB-like_ATP-bd"/>
</dbReference>
<evidence type="ECO:0000259" key="5">
    <source>
        <dbReference type="PROSITE" id="PS50893"/>
    </source>
</evidence>
<keyword evidence="1" id="KW-0813">Transport</keyword>
<feature type="domain" description="ABC transporter" evidence="5">
    <location>
        <begin position="9"/>
        <end position="232"/>
    </location>
</feature>
<accession>A0L6F9</accession>
<dbReference type="HOGENOM" id="CLU_000604_1_22_5"/>
<dbReference type="KEGG" id="mgm:Mmc1_1034"/>
<dbReference type="InterPro" id="IPR017871">
    <property type="entry name" value="ABC_transporter-like_CS"/>
</dbReference>
<dbReference type="OrthoDB" id="9787227at2"/>
<evidence type="ECO:0000256" key="1">
    <source>
        <dbReference type="ARBA" id="ARBA00022448"/>
    </source>
</evidence>
<keyword evidence="3" id="KW-0067">ATP-binding</keyword>
<reference evidence="6 7" key="2">
    <citation type="journal article" date="2012" name="Int. J. Syst. Evol. Microbiol.">
        <title>Magnetococcus marinus gen. nov., sp. nov., a marine, magnetotactic bacterium that represents a novel lineage (Magnetococcaceae fam. nov.; Magnetococcales ord. nov.) at the base of the Alphaproteobacteria.</title>
        <authorList>
            <person name="Bazylinski D.A."/>
            <person name="Williams T.J."/>
            <person name="Lefevre C.T."/>
            <person name="Berg R.J."/>
            <person name="Zhang C.L."/>
            <person name="Bowser S.S."/>
            <person name="Dean A.J."/>
            <person name="Beveridge T.J."/>
        </authorList>
    </citation>
    <scope>NUCLEOTIDE SEQUENCE [LARGE SCALE GENOMIC DNA]</scope>
    <source>
        <strain evidence="7">ATCC BAA-1437 / JCM 17883 / MC-1</strain>
    </source>
</reference>
<dbReference type="eggNOG" id="COG1136">
    <property type="taxonomic scope" value="Bacteria"/>
</dbReference>
<evidence type="ECO:0000313" key="6">
    <source>
        <dbReference type="EMBL" id="ABK43552.1"/>
    </source>
</evidence>
<dbReference type="STRING" id="156889.Mmc1_1034"/>
<dbReference type="GO" id="GO:0098796">
    <property type="term" value="C:membrane protein complex"/>
    <property type="evidence" value="ECO:0007669"/>
    <property type="project" value="UniProtKB-ARBA"/>
</dbReference>
<dbReference type="Gene3D" id="3.40.50.300">
    <property type="entry name" value="P-loop containing nucleotide triphosphate hydrolases"/>
    <property type="match status" value="1"/>
</dbReference>
<dbReference type="EMBL" id="CP000471">
    <property type="protein sequence ID" value="ABK43552.1"/>
    <property type="molecule type" value="Genomic_DNA"/>
</dbReference>
<dbReference type="AlphaFoldDB" id="A0L6F9"/>
<dbReference type="PANTHER" id="PTHR24220">
    <property type="entry name" value="IMPORT ATP-BINDING PROTEIN"/>
    <property type="match status" value="1"/>
</dbReference>
<dbReference type="PROSITE" id="PS50893">
    <property type="entry name" value="ABC_TRANSPORTER_2"/>
    <property type="match status" value="1"/>
</dbReference>
<dbReference type="SUPFAM" id="SSF52540">
    <property type="entry name" value="P-loop containing nucleoside triphosphate hydrolases"/>
    <property type="match status" value="1"/>
</dbReference>
<dbReference type="Pfam" id="PF00005">
    <property type="entry name" value="ABC_tran"/>
    <property type="match status" value="1"/>
</dbReference>
<comment type="similarity">
    <text evidence="4">Belongs to the ABC transporter superfamily. Macrolide exporter (TC 3.A.1.122) family.</text>
</comment>
<reference evidence="7" key="1">
    <citation type="journal article" date="2009" name="Appl. Environ. Microbiol.">
        <title>Complete genome sequence of the chemolithoautotrophic marine magnetotactic coccus strain MC-1.</title>
        <authorList>
            <person name="Schubbe S."/>
            <person name="Williams T.J."/>
            <person name="Xie G."/>
            <person name="Kiss H.E."/>
            <person name="Brettin T.S."/>
            <person name="Martinez D."/>
            <person name="Ross C.A."/>
            <person name="Schuler D."/>
            <person name="Cox B.L."/>
            <person name="Nealson K.H."/>
            <person name="Bazylinski D.A."/>
        </authorList>
    </citation>
    <scope>NUCLEOTIDE SEQUENCE [LARGE SCALE GENOMIC DNA]</scope>
    <source>
        <strain evidence="7">ATCC BAA-1437 / JCM 17883 / MC-1</strain>
    </source>
</reference>
<dbReference type="GO" id="GO:0016887">
    <property type="term" value="F:ATP hydrolysis activity"/>
    <property type="evidence" value="ECO:0007669"/>
    <property type="project" value="InterPro"/>
</dbReference>
<dbReference type="RefSeq" id="WP_011712709.1">
    <property type="nucleotide sequence ID" value="NC_008576.1"/>
</dbReference>
<dbReference type="InterPro" id="IPR027417">
    <property type="entry name" value="P-loop_NTPase"/>
</dbReference>
<organism evidence="6 7">
    <name type="scientific">Magnetococcus marinus (strain ATCC BAA-1437 / JCM 17883 / MC-1)</name>
    <dbReference type="NCBI Taxonomy" id="156889"/>
    <lineage>
        <taxon>Bacteria</taxon>
        <taxon>Pseudomonadati</taxon>
        <taxon>Pseudomonadota</taxon>
        <taxon>Magnetococcia</taxon>
        <taxon>Magnetococcales</taxon>
        <taxon>Magnetococcaceae</taxon>
        <taxon>Magnetococcus</taxon>
    </lineage>
</organism>
<dbReference type="InterPro" id="IPR015854">
    <property type="entry name" value="ABC_transpr_LolD-like"/>
</dbReference>
<dbReference type="GO" id="GO:0005886">
    <property type="term" value="C:plasma membrane"/>
    <property type="evidence" value="ECO:0007669"/>
    <property type="project" value="TreeGrafter"/>
</dbReference>
<dbReference type="SMART" id="SM00382">
    <property type="entry name" value="AAA"/>
    <property type="match status" value="1"/>
</dbReference>
<dbReference type="InterPro" id="IPR003593">
    <property type="entry name" value="AAA+_ATPase"/>
</dbReference>
<sequence>MNDTATPLLEAHNLTRGFQTEGGTVEVLKGVDLSLARGDMVALLGQSGAGKSTLIQILGTLDRPTTGSVRMTGVDLFKLSRSQLARWRNENIAFVYQQHRLLPEFSALENVMLPLLIRRMGQAPASKQAQQVLERVGLAHRQSHRPGQLSGGEQQRVAIARALVGGPKLLLADEPTGNLDTHTADGIFDLLLALNAEQQLTQLIVTHNPDLAARMGRRVRMQDGQIVDGDAP</sequence>
<dbReference type="GO" id="GO:0022857">
    <property type="term" value="F:transmembrane transporter activity"/>
    <property type="evidence" value="ECO:0007669"/>
    <property type="project" value="TreeGrafter"/>
</dbReference>
<dbReference type="PROSITE" id="PS00211">
    <property type="entry name" value="ABC_TRANSPORTER_1"/>
    <property type="match status" value="1"/>
</dbReference>
<evidence type="ECO:0000256" key="4">
    <source>
        <dbReference type="ARBA" id="ARBA00038388"/>
    </source>
</evidence>
<dbReference type="PANTHER" id="PTHR24220:SF689">
    <property type="entry name" value="LIPOPROTEIN-RELEASING SYSTEM ATP-BINDING PROTEIN LOLD"/>
    <property type="match status" value="1"/>
</dbReference>
<keyword evidence="2" id="KW-0547">Nucleotide-binding</keyword>
<dbReference type="Proteomes" id="UP000002586">
    <property type="component" value="Chromosome"/>
</dbReference>
<gene>
    <name evidence="6" type="ordered locus">Mmc1_1034</name>
</gene>
<protein>
    <submittedName>
        <fullName evidence="6">ABC transporter related protein</fullName>
    </submittedName>
</protein>
<evidence type="ECO:0000256" key="2">
    <source>
        <dbReference type="ARBA" id="ARBA00022741"/>
    </source>
</evidence>
<evidence type="ECO:0000256" key="3">
    <source>
        <dbReference type="ARBA" id="ARBA00022840"/>
    </source>
</evidence>
<proteinExistence type="inferred from homology"/>
<name>A0L6F9_MAGMM</name>
<keyword evidence="7" id="KW-1185">Reference proteome</keyword>
<dbReference type="CDD" id="cd03255">
    <property type="entry name" value="ABC_MJ0796_LolCDE_FtsE"/>
    <property type="match status" value="1"/>
</dbReference>
<evidence type="ECO:0000313" key="7">
    <source>
        <dbReference type="Proteomes" id="UP000002586"/>
    </source>
</evidence>
<dbReference type="InterPro" id="IPR003439">
    <property type="entry name" value="ABC_transporter-like_ATP-bd"/>
</dbReference>
<dbReference type="GO" id="GO:0005524">
    <property type="term" value="F:ATP binding"/>
    <property type="evidence" value="ECO:0007669"/>
    <property type="project" value="UniProtKB-KW"/>
</dbReference>